<dbReference type="SUPFAM" id="SSF48371">
    <property type="entry name" value="ARM repeat"/>
    <property type="match status" value="1"/>
</dbReference>
<evidence type="ECO:0000259" key="3">
    <source>
        <dbReference type="PROSITE" id="PS51232"/>
    </source>
</evidence>
<feature type="region of interest" description="Disordered" evidence="2">
    <location>
        <begin position="489"/>
        <end position="683"/>
    </location>
</feature>
<dbReference type="InterPro" id="IPR010472">
    <property type="entry name" value="FH3_dom"/>
</dbReference>
<dbReference type="PANTHER" id="PTHR45691">
    <property type="entry name" value="PROTEIN DIAPHANOUS"/>
    <property type="match status" value="1"/>
</dbReference>
<dbReference type="Gene3D" id="1.10.238.150">
    <property type="entry name" value="Formin, FH3 diaphanous domain"/>
    <property type="match status" value="1"/>
</dbReference>
<protein>
    <submittedName>
        <fullName evidence="4">Armadillo-type protein</fullName>
    </submittedName>
</protein>
<feature type="domain" description="GBD/FH3" evidence="3">
    <location>
        <begin position="1"/>
        <end position="359"/>
    </location>
</feature>
<feature type="compositionally biased region" description="Pro residues" evidence="2">
    <location>
        <begin position="509"/>
        <end position="675"/>
    </location>
</feature>
<reference evidence="4" key="1">
    <citation type="submission" date="2018-06" db="EMBL/GenBank/DDBJ databases">
        <title>Leveraging single-cell genomics to expand the Fungal Tree of Life.</title>
        <authorList>
            <consortium name="DOE Joint Genome Institute"/>
            <person name="Ahrendt S.R."/>
            <person name="Quandt C.A."/>
            <person name="Ciobanu D."/>
            <person name="Clum A."/>
            <person name="Salamov A."/>
            <person name="Andreopoulos B."/>
            <person name="Cheng J.-F."/>
            <person name="Woyke T."/>
            <person name="Pelin A."/>
            <person name="Henrissat B."/>
            <person name="Reynolds N."/>
            <person name="Benny G.L."/>
            <person name="Smith M.E."/>
            <person name="James T.Y."/>
            <person name="Grigoriev I.V."/>
        </authorList>
    </citation>
    <scope>NUCLEOTIDE SEQUENCE</scope>
    <source>
        <strain evidence="4">Perch Fen</strain>
    </source>
</reference>
<keyword evidence="1" id="KW-0175">Coiled coil</keyword>
<proteinExistence type="predicted"/>
<evidence type="ECO:0000313" key="4">
    <source>
        <dbReference type="EMBL" id="RKO85022.1"/>
    </source>
</evidence>
<dbReference type="InterPro" id="IPR011989">
    <property type="entry name" value="ARM-like"/>
</dbReference>
<feature type="non-terminal residue" evidence="4">
    <location>
        <position position="1"/>
    </location>
</feature>
<name>A0A4P9W064_9FUNG</name>
<feature type="non-terminal residue" evidence="4">
    <location>
        <position position="683"/>
    </location>
</feature>
<dbReference type="AlphaFoldDB" id="A0A4P9W064"/>
<keyword evidence="5" id="KW-1185">Reference proteome</keyword>
<dbReference type="SMART" id="SM01139">
    <property type="entry name" value="Drf_FH3"/>
    <property type="match status" value="1"/>
</dbReference>
<evidence type="ECO:0000313" key="5">
    <source>
        <dbReference type="Proteomes" id="UP000269721"/>
    </source>
</evidence>
<dbReference type="InterPro" id="IPR016024">
    <property type="entry name" value="ARM-type_fold"/>
</dbReference>
<dbReference type="GO" id="GO:0031267">
    <property type="term" value="F:small GTPase binding"/>
    <property type="evidence" value="ECO:0007669"/>
    <property type="project" value="InterPro"/>
</dbReference>
<dbReference type="GO" id="GO:0005884">
    <property type="term" value="C:actin filament"/>
    <property type="evidence" value="ECO:0007669"/>
    <property type="project" value="TreeGrafter"/>
</dbReference>
<dbReference type="Pfam" id="PF06367">
    <property type="entry name" value="Drf_FH3"/>
    <property type="match status" value="1"/>
</dbReference>
<dbReference type="OrthoDB" id="1668162at2759"/>
<accession>A0A4P9W064</accession>
<evidence type="ECO:0000256" key="1">
    <source>
        <dbReference type="SAM" id="Coils"/>
    </source>
</evidence>
<sequence length="683" mass="73752">CSFPTSDILFSIAQEDLNLTEDKKAQLRRIPDEKKWVMLQQHLGDRYRDGPSRDVNQDIQEIQKLRENPEKELLTNLVVSLRSRPIRWISNFIENGGLSIMLENLEKLEDANRHDEHEELYIKCLKSLMNNKIGLSAVLDNEGSLRIIALSLRSPSPRTRALVLEIFGAVCLIPGGHRCVLEGMDALCEAAAMRFRFEIVVWSLWQSCQGMTVLDKELQVASMSFINAVICGGPGVNLEFRMHLRFEFLQLGLMQLIDKIGTLENEYLQTQIDVWIAGFEADEEETFQKVDVQELDMEDSVELFSALNSSMKLTSCHMPFGSILRHILLLPANPWQRMKFMFIIDKIIQQIVLQRDEEDPDPATVLADLDIRAMVAELMDTDKLREQEDKYRKQVEKAKRLEKELESVKADGVSDKRKGPINGVGRWSEVAGLSRVMEESKNKDDMINQLTTELSAARKNVADLENLLKERIMSAVDGAATASRLQKALAGATGEDSDAAGAPLVVGGGPPPPPPPPPGSIGYVAPPPAVPAPPPPPPPPAPGAMGYVPPPPPPPEMAGGGPLPPPPPPPGSLGFVPPPPPPPPGFGGPPPPPPPPGFGGPPPPPDFGGPPPPPPPPGFGGPPPPPPPPGFGGPPPPPPPPGFGGPPPPPPPPGFGGPPPPPPPPGFGGPPPPPQTLLRGFEE</sequence>
<organism evidence="4 5">
    <name type="scientific">Blyttiomyces helicus</name>
    <dbReference type="NCBI Taxonomy" id="388810"/>
    <lineage>
        <taxon>Eukaryota</taxon>
        <taxon>Fungi</taxon>
        <taxon>Fungi incertae sedis</taxon>
        <taxon>Chytridiomycota</taxon>
        <taxon>Chytridiomycota incertae sedis</taxon>
        <taxon>Chytridiomycetes</taxon>
        <taxon>Chytridiomycetes incertae sedis</taxon>
        <taxon>Blyttiomyces</taxon>
    </lineage>
</organism>
<dbReference type="PANTHER" id="PTHR45691:SF6">
    <property type="entry name" value="PROTEIN DIAPHANOUS"/>
    <property type="match status" value="1"/>
</dbReference>
<dbReference type="GO" id="GO:0030041">
    <property type="term" value="P:actin filament polymerization"/>
    <property type="evidence" value="ECO:0007669"/>
    <property type="project" value="TreeGrafter"/>
</dbReference>
<dbReference type="Pfam" id="PF06371">
    <property type="entry name" value="Drf_GBD"/>
    <property type="match status" value="1"/>
</dbReference>
<gene>
    <name evidence="4" type="ORF">BDK51DRAFT_32509</name>
</gene>
<dbReference type="InterPro" id="IPR051412">
    <property type="entry name" value="Formin_Homology_Diaphanous_sf"/>
</dbReference>
<dbReference type="PROSITE" id="PS51232">
    <property type="entry name" value="GBD_FH3"/>
    <property type="match status" value="1"/>
</dbReference>
<dbReference type="Proteomes" id="UP000269721">
    <property type="component" value="Unassembled WGS sequence"/>
</dbReference>
<dbReference type="Gene3D" id="1.25.10.10">
    <property type="entry name" value="Leucine-rich Repeat Variant"/>
    <property type="match status" value="1"/>
</dbReference>
<dbReference type="InterPro" id="IPR014768">
    <property type="entry name" value="GBD/FH3_dom"/>
</dbReference>
<dbReference type="GO" id="GO:0003779">
    <property type="term" value="F:actin binding"/>
    <property type="evidence" value="ECO:0007669"/>
    <property type="project" value="InterPro"/>
</dbReference>
<evidence type="ECO:0000256" key="2">
    <source>
        <dbReference type="SAM" id="MobiDB-lite"/>
    </source>
</evidence>
<dbReference type="SMART" id="SM01140">
    <property type="entry name" value="Drf_GBD"/>
    <property type="match status" value="1"/>
</dbReference>
<dbReference type="EMBL" id="KZ999488">
    <property type="protein sequence ID" value="RKO85022.1"/>
    <property type="molecule type" value="Genomic_DNA"/>
</dbReference>
<feature type="coiled-coil region" evidence="1">
    <location>
        <begin position="381"/>
        <end position="411"/>
    </location>
</feature>
<dbReference type="InterPro" id="IPR010473">
    <property type="entry name" value="GTPase-bd"/>
</dbReference>